<name>A8IER0_AZOC5</name>
<feature type="transmembrane region" description="Helical" evidence="4">
    <location>
        <begin position="396"/>
        <end position="419"/>
    </location>
</feature>
<accession>A8IER0</accession>
<dbReference type="GO" id="GO:0022857">
    <property type="term" value="F:transmembrane transporter activity"/>
    <property type="evidence" value="ECO:0007669"/>
    <property type="project" value="InterPro"/>
</dbReference>
<keyword evidence="1 4" id="KW-0812">Transmembrane</keyword>
<reference evidence="6 7" key="4">
    <citation type="journal article" date="2009" name="Appl. Environ. Microbiol.">
        <title>Comparative genome-wide transcriptional profiling of Azorhizobium caulinodans ORS571 grown under free-living and symbiotic conditions.</title>
        <authorList>
            <person name="Tsukada S."/>
            <person name="Aono T."/>
            <person name="Akiba N."/>
            <person name="Lee KB."/>
            <person name="Liu CT."/>
            <person name="Toyazaki H."/>
            <person name="Oyaizu H."/>
        </authorList>
    </citation>
    <scope>NUCLEOTIDE SEQUENCE [LARGE SCALE GENOMIC DNA]</scope>
    <source>
        <strain evidence="7">ATCC 43989 / DSM 5975 / JCM 20966 / LMG 6465 / NBRC 14845 / NCIMB 13405 / ORS 571</strain>
    </source>
</reference>
<keyword evidence="7" id="KW-1185">Reference proteome</keyword>
<protein>
    <recommendedName>
        <fullName evidence="5">Major facilitator superfamily (MFS) profile domain-containing protein</fullName>
    </recommendedName>
</protein>
<evidence type="ECO:0000256" key="4">
    <source>
        <dbReference type="SAM" id="Phobius"/>
    </source>
</evidence>
<feature type="transmembrane region" description="Helical" evidence="4">
    <location>
        <begin position="310"/>
        <end position="332"/>
    </location>
</feature>
<evidence type="ECO:0000313" key="7">
    <source>
        <dbReference type="Proteomes" id="UP000000270"/>
    </source>
</evidence>
<feature type="transmembrane region" description="Helical" evidence="4">
    <location>
        <begin position="191"/>
        <end position="214"/>
    </location>
</feature>
<dbReference type="Gene3D" id="1.20.1250.20">
    <property type="entry name" value="MFS general substrate transporter like domains"/>
    <property type="match status" value="1"/>
</dbReference>
<reference evidence="6 7" key="6">
    <citation type="journal article" date="2011" name="Appl. Environ. Microbiol.">
        <title>Involvement of the azorhizobial chromosome partition gene (parA) in the onset of bacteroid differentiation during Sesbania rostrata stem nodule development.</title>
        <authorList>
            <person name="Liu CT."/>
            <person name="Lee KB."/>
            <person name="Wang YS."/>
            <person name="Peng MH."/>
            <person name="Lee KT."/>
            <person name="Suzuki S."/>
            <person name="Suzuki T."/>
            <person name="Oyaizu H."/>
        </authorList>
    </citation>
    <scope>NUCLEOTIDE SEQUENCE [LARGE SCALE GENOMIC DNA]</scope>
    <source>
        <strain evidence="7">ATCC 43989 / DSM 5975 / JCM 20966 / LMG 6465 / NBRC 14845 / NCIMB 13405 / ORS 571</strain>
    </source>
</reference>
<dbReference type="InterPro" id="IPR036259">
    <property type="entry name" value="MFS_trans_sf"/>
</dbReference>
<dbReference type="HOGENOM" id="CLU_001265_59_0_5"/>
<dbReference type="InterPro" id="IPR011701">
    <property type="entry name" value="MFS"/>
</dbReference>
<evidence type="ECO:0000256" key="3">
    <source>
        <dbReference type="ARBA" id="ARBA00023136"/>
    </source>
</evidence>
<dbReference type="Pfam" id="PF07690">
    <property type="entry name" value="MFS_1"/>
    <property type="match status" value="1"/>
</dbReference>
<evidence type="ECO:0000256" key="2">
    <source>
        <dbReference type="ARBA" id="ARBA00022989"/>
    </source>
</evidence>
<organism evidence="6 7">
    <name type="scientific">Azorhizobium caulinodans (strain ATCC 43989 / DSM 5975 / JCM 20966 / LMG 6465 / NBRC 14845 / NCIMB 13405 / ORS 571)</name>
    <dbReference type="NCBI Taxonomy" id="438753"/>
    <lineage>
        <taxon>Bacteria</taxon>
        <taxon>Pseudomonadati</taxon>
        <taxon>Pseudomonadota</taxon>
        <taxon>Alphaproteobacteria</taxon>
        <taxon>Hyphomicrobiales</taxon>
        <taxon>Xanthobacteraceae</taxon>
        <taxon>Azorhizobium</taxon>
    </lineage>
</organism>
<dbReference type="InterPro" id="IPR020846">
    <property type="entry name" value="MFS_dom"/>
</dbReference>
<feature type="transmembrane region" description="Helical" evidence="4">
    <location>
        <begin position="105"/>
        <end position="124"/>
    </location>
</feature>
<reference evidence="6 7" key="5">
    <citation type="journal article" date="2010" name="Appl. Environ. Microbiol.">
        <title>phrR-like gene praR of Azorhizobium caulinodans ORS571 is essential for symbiosis with Sesbania rostrata and is involved in expression of reb genes.</title>
        <authorList>
            <person name="Akiba N."/>
            <person name="Aono T."/>
            <person name="Toyazaki H."/>
            <person name="Sato S."/>
            <person name="Oyaizu H."/>
        </authorList>
    </citation>
    <scope>NUCLEOTIDE SEQUENCE [LARGE SCALE GENOMIC DNA]</scope>
    <source>
        <strain evidence="7">ATCC 43989 / DSM 5975 / JCM 20966 / LMG 6465 / NBRC 14845 / NCIMB 13405 / ORS 571</strain>
    </source>
</reference>
<dbReference type="PANTHER" id="PTHR11360">
    <property type="entry name" value="MONOCARBOXYLATE TRANSPORTER"/>
    <property type="match status" value="1"/>
</dbReference>
<feature type="transmembrane region" description="Helical" evidence="4">
    <location>
        <begin position="130"/>
        <end position="155"/>
    </location>
</feature>
<dbReference type="PROSITE" id="PS50850">
    <property type="entry name" value="MFS"/>
    <property type="match status" value="1"/>
</dbReference>
<dbReference type="STRING" id="438753.AZC_3524"/>
<reference evidence="7" key="2">
    <citation type="submission" date="2007-04" db="EMBL/GenBank/DDBJ databases">
        <title>Complete genome sequence of the nitrogen-fixing bacterium Azorhizobium caulinodans ORS571.</title>
        <authorList>
            <person name="Lee K.B."/>
            <person name="Backer P.D."/>
            <person name="Aono T."/>
            <person name="Liu C.T."/>
            <person name="Suzuki S."/>
            <person name="Suzuki T."/>
            <person name="Kaneko T."/>
            <person name="Yamada M."/>
            <person name="Tabata S."/>
            <person name="Kupfer D.M."/>
            <person name="Najar F.Z."/>
            <person name="Wiley G.B."/>
            <person name="Roe B."/>
            <person name="Binnewies T."/>
            <person name="Ussery D."/>
            <person name="Vereecke D."/>
            <person name="Gevers D."/>
            <person name="Holsters M."/>
            <person name="Oyaizu H."/>
        </authorList>
    </citation>
    <scope>NUCLEOTIDE SEQUENCE [LARGE SCALE GENOMIC DNA]</scope>
    <source>
        <strain evidence="7">ATCC 43989 / DSM 5975 / JCM 20966 / LMG 6465 / NBRC 14845 / NCIMB 13405 / ORS 571</strain>
    </source>
</reference>
<feature type="transmembrane region" description="Helical" evidence="4">
    <location>
        <begin position="35"/>
        <end position="60"/>
    </location>
</feature>
<sequence length="423" mass="43590">MQAILGLFFHHVLRLPVPLSGTPTMTAASPAAVPLFRLVPALGVVQIFAWGSSFYLLAVLAQPIAADTGWPLPWVVGALSIGMLVAGLISPAVSTRIARSGGRSVLAAGCLLMALGQVLIGLATSLPVFIGGWVVIGLGMGACLYDAAFAALGRLFGLAARPVITRLTLWGGFASTLCWPVSSFLEHQLGWRGTCFAYAAIMGLLCVPLVLFALPAPAPPATGSADDTPGRTSAPLRLTGIDQLKFILLASTITLCGATSAAISQHLLTVLQSQGLTLAQAVSIAMLLGPAQVASRLLEMAGGGRYHPLWTLGIAVVMMSLGLTLLALGFAWPGLALVFYGLGTGVYSIARGTVPLAVFGPERYAPVIGRIARPNLILQALAPSGAAFLLTRFGAAAMLDVLVAAMIVSLAVLAGLSVLERRA</sequence>
<evidence type="ECO:0000259" key="5">
    <source>
        <dbReference type="PROSITE" id="PS50850"/>
    </source>
</evidence>
<dbReference type="Proteomes" id="UP000000270">
    <property type="component" value="Chromosome"/>
</dbReference>
<reference evidence="6 7" key="1">
    <citation type="journal article" date="2007" name="Appl. Environ. Microbiol.">
        <title>Rhizobial factors required for stem nodule maturation and maintenance in Sesbania rostrata-Azorhizobium caulinodans ORS571 symbiosis.</title>
        <authorList>
            <person name="Suzuki S."/>
            <person name="Aono T."/>
            <person name="Lee KB."/>
            <person name="Suzuki T."/>
            <person name="Liu CT."/>
            <person name="Miwa H."/>
            <person name="Wakao S."/>
            <person name="Iki T."/>
            <person name="Oyaizu H."/>
        </authorList>
    </citation>
    <scope>NUCLEOTIDE SEQUENCE [LARGE SCALE GENOMIC DNA]</scope>
    <source>
        <strain evidence="7">ATCC 43989 / DSM 5975 / JCM 20966 / LMG 6465 / NBRC 14845 / NCIMB 13405 / ORS 571</strain>
    </source>
</reference>
<dbReference type="SUPFAM" id="SSF103473">
    <property type="entry name" value="MFS general substrate transporter"/>
    <property type="match status" value="1"/>
</dbReference>
<feature type="transmembrane region" description="Helical" evidence="4">
    <location>
        <begin position="246"/>
        <end position="264"/>
    </location>
</feature>
<feature type="transmembrane region" description="Helical" evidence="4">
    <location>
        <begin position="72"/>
        <end position="93"/>
    </location>
</feature>
<dbReference type="EMBL" id="AP009384">
    <property type="protein sequence ID" value="BAF89522.1"/>
    <property type="molecule type" value="Genomic_DNA"/>
</dbReference>
<reference evidence="6 7" key="3">
    <citation type="journal article" date="2008" name="BMC Genomics">
        <title>The genome of the versatile nitrogen fixer Azorhizobium caulinodans ORS571.</title>
        <authorList>
            <person name="Lee KB."/>
            <person name="Backer P.D."/>
            <person name="Aono T."/>
            <person name="Liu CT."/>
            <person name="Suzuki S."/>
            <person name="Suzuki T."/>
            <person name="Kaneko T."/>
            <person name="Yamada M."/>
            <person name="Tabata S."/>
            <person name="Kupfer D.M."/>
            <person name="Najar F.Z."/>
            <person name="Wiley G.B."/>
            <person name="Roe B."/>
            <person name="Binnewies T.T."/>
            <person name="Ussery D.W."/>
            <person name="D'Haeze W."/>
            <person name="Herder J.D."/>
            <person name="Gevers D."/>
            <person name="Vereecke D."/>
            <person name="Holsters M."/>
            <person name="Oyaizu H."/>
        </authorList>
    </citation>
    <scope>NUCLEOTIDE SEQUENCE [LARGE SCALE GENOMIC DNA]</scope>
    <source>
        <strain evidence="7">ATCC 43989 / DSM 5975 / JCM 20966 / LMG 6465 / NBRC 14845 / NCIMB 13405 / ORS 571</strain>
    </source>
</reference>
<dbReference type="InterPro" id="IPR050327">
    <property type="entry name" value="Proton-linked_MCT"/>
</dbReference>
<dbReference type="eggNOG" id="COG2814">
    <property type="taxonomic scope" value="Bacteria"/>
</dbReference>
<dbReference type="PANTHER" id="PTHR11360:SF308">
    <property type="entry name" value="BLL3089 PROTEIN"/>
    <property type="match status" value="1"/>
</dbReference>
<dbReference type="KEGG" id="azc:AZC_3524"/>
<keyword evidence="2 4" id="KW-1133">Transmembrane helix</keyword>
<dbReference type="AlphaFoldDB" id="A8IER0"/>
<proteinExistence type="predicted"/>
<evidence type="ECO:0000313" key="6">
    <source>
        <dbReference type="EMBL" id="BAF89522.1"/>
    </source>
</evidence>
<feature type="transmembrane region" description="Helical" evidence="4">
    <location>
        <begin position="276"/>
        <end position="298"/>
    </location>
</feature>
<feature type="domain" description="Major facilitator superfamily (MFS) profile" evidence="5">
    <location>
        <begin position="29"/>
        <end position="423"/>
    </location>
</feature>
<gene>
    <name evidence="6" type="ordered locus">AZC_3524</name>
</gene>
<evidence type="ECO:0000256" key="1">
    <source>
        <dbReference type="ARBA" id="ARBA00022692"/>
    </source>
</evidence>
<keyword evidence="3 4" id="KW-0472">Membrane</keyword>
<feature type="transmembrane region" description="Helical" evidence="4">
    <location>
        <begin position="338"/>
        <end position="359"/>
    </location>
</feature>